<dbReference type="KEGG" id="tjr:TherJR_0429"/>
<dbReference type="STRING" id="635013.TherJR_0429"/>
<dbReference type="OrthoDB" id="1791270at2"/>
<evidence type="ECO:0008006" key="3">
    <source>
        <dbReference type="Google" id="ProtNLM"/>
    </source>
</evidence>
<reference evidence="1 2" key="1">
    <citation type="submission" date="2010-05" db="EMBL/GenBank/DDBJ databases">
        <title>Complete sequence of Thermincola sp. JR.</title>
        <authorList>
            <consortium name="US DOE Joint Genome Institute"/>
            <person name="Lucas S."/>
            <person name="Copeland A."/>
            <person name="Lapidus A."/>
            <person name="Cheng J.-F."/>
            <person name="Bruce D."/>
            <person name="Goodwin L."/>
            <person name="Pitluck S."/>
            <person name="Chertkov O."/>
            <person name="Detter J.C."/>
            <person name="Han C."/>
            <person name="Tapia R."/>
            <person name="Land M."/>
            <person name="Hauser L."/>
            <person name="Kyrpides N."/>
            <person name="Mikhailova N."/>
            <person name="Hazen T.C."/>
            <person name="Woyke T."/>
        </authorList>
    </citation>
    <scope>NUCLEOTIDE SEQUENCE [LARGE SCALE GENOMIC DNA]</scope>
    <source>
        <strain evidence="1 2">JR</strain>
    </source>
</reference>
<evidence type="ECO:0000313" key="2">
    <source>
        <dbReference type="Proteomes" id="UP000002377"/>
    </source>
</evidence>
<organism evidence="1 2">
    <name type="scientific">Thermincola potens (strain JR)</name>
    <dbReference type="NCBI Taxonomy" id="635013"/>
    <lineage>
        <taxon>Bacteria</taxon>
        <taxon>Bacillati</taxon>
        <taxon>Bacillota</taxon>
        <taxon>Clostridia</taxon>
        <taxon>Eubacteriales</taxon>
        <taxon>Thermincolaceae</taxon>
        <taxon>Thermincola</taxon>
    </lineage>
</organism>
<gene>
    <name evidence="1" type="ordered locus">TherJR_0429</name>
</gene>
<dbReference type="Proteomes" id="UP000002377">
    <property type="component" value="Chromosome"/>
</dbReference>
<dbReference type="eggNOG" id="COG2380">
    <property type="taxonomic scope" value="Bacteria"/>
</dbReference>
<name>D5XAZ3_THEPJ</name>
<dbReference type="EMBL" id="CP002028">
    <property type="protein sequence ID" value="ADG81313.1"/>
    <property type="molecule type" value="Genomic_DNA"/>
</dbReference>
<dbReference type="AlphaFoldDB" id="D5XAZ3"/>
<protein>
    <recommendedName>
        <fullName evidence="3">NurA domain-containing protein</fullName>
    </recommendedName>
</protein>
<sequence>MLALSKILKDKGINFYQSGKFNLDSTFYESFQDEGEVFDQVFETDHKDGDIISLTGNIPKSLFKYFLDGSRKTYKIGDTTIDNKFVPVVAGQIGVAVCKRNDNGTMKNLMLSRVNVISIFKRVQKDDLDEIKRKIEKIQVYGIPFELLPYNYKSPAGHNERLEKIENSAIATIQKKMSDMEILMLTDLVNKKLLKTNEMLIIDGSLQFMQTKINGKKVDDRLFLNVVGLSKTFNPNLRKILKTKNKEIGTILPNLKFGQRTPVYRYPIEGRVIGAWYLRIREPKNMKNPLDGIVKLEKIAINEEKENGFETGLIDNISKSILLERNVTCYGLDPRWANHIYPIYLTEQFLKSSFLSDIHFLNLMS</sequence>
<accession>D5XAZ3</accession>
<dbReference type="InterPro" id="IPR012337">
    <property type="entry name" value="RNaseH-like_sf"/>
</dbReference>
<dbReference type="RefSeq" id="WP_013119336.1">
    <property type="nucleotide sequence ID" value="NC_014152.1"/>
</dbReference>
<keyword evidence="2" id="KW-1185">Reference proteome</keyword>
<dbReference type="HOGENOM" id="CLU_715414_0_0_9"/>
<evidence type="ECO:0000313" key="1">
    <source>
        <dbReference type="EMBL" id="ADG81313.1"/>
    </source>
</evidence>
<proteinExistence type="predicted"/>
<dbReference type="SUPFAM" id="SSF53098">
    <property type="entry name" value="Ribonuclease H-like"/>
    <property type="match status" value="1"/>
</dbReference>